<feature type="transmembrane region" description="Helical" evidence="6">
    <location>
        <begin position="337"/>
        <end position="355"/>
    </location>
</feature>
<evidence type="ECO:0000256" key="4">
    <source>
        <dbReference type="ARBA" id="ARBA00022989"/>
    </source>
</evidence>
<evidence type="ECO:0000256" key="1">
    <source>
        <dbReference type="ARBA" id="ARBA00004651"/>
    </source>
</evidence>
<evidence type="ECO:0000313" key="7">
    <source>
        <dbReference type="EMBL" id="CDF06279.1"/>
    </source>
</evidence>
<proteinExistence type="predicted"/>
<organism evidence="7">
    <name type="scientific">Megasphaera elsdenii CAG:570</name>
    <dbReference type="NCBI Taxonomy" id="1263087"/>
    <lineage>
        <taxon>Bacteria</taxon>
        <taxon>Bacillati</taxon>
        <taxon>Bacillota</taxon>
        <taxon>Negativicutes</taxon>
        <taxon>Veillonellales</taxon>
        <taxon>Veillonellaceae</taxon>
        <taxon>Megasphaera</taxon>
    </lineage>
</organism>
<feature type="transmembrane region" description="Helical" evidence="6">
    <location>
        <begin position="50"/>
        <end position="70"/>
    </location>
</feature>
<dbReference type="AlphaFoldDB" id="R7MYR7"/>
<dbReference type="InterPro" id="IPR050833">
    <property type="entry name" value="Poly_Biosynth_Transport"/>
</dbReference>
<feature type="transmembrane region" description="Helical" evidence="6">
    <location>
        <begin position="125"/>
        <end position="143"/>
    </location>
</feature>
<feature type="transmembrane region" description="Helical" evidence="6">
    <location>
        <begin position="155"/>
        <end position="178"/>
    </location>
</feature>
<evidence type="ECO:0000256" key="5">
    <source>
        <dbReference type="ARBA" id="ARBA00023136"/>
    </source>
</evidence>
<keyword evidence="3 6" id="KW-0812">Transmembrane</keyword>
<protein>
    <recommendedName>
        <fullName evidence="8">Polysaccharide transport protein</fullName>
    </recommendedName>
</protein>
<evidence type="ECO:0000256" key="3">
    <source>
        <dbReference type="ARBA" id="ARBA00022692"/>
    </source>
</evidence>
<keyword evidence="5 6" id="KW-0472">Membrane</keyword>
<dbReference type="PANTHER" id="PTHR30250:SF26">
    <property type="entry name" value="PSMA PROTEIN"/>
    <property type="match status" value="1"/>
</dbReference>
<dbReference type="Proteomes" id="UP000017908">
    <property type="component" value="Unassembled WGS sequence"/>
</dbReference>
<keyword evidence="2" id="KW-1003">Cell membrane</keyword>
<feature type="transmembrane region" description="Helical" evidence="6">
    <location>
        <begin position="12"/>
        <end position="38"/>
    </location>
</feature>
<accession>R7MYR7</accession>
<reference evidence="7" key="1">
    <citation type="submission" date="2012-11" db="EMBL/GenBank/DDBJ databases">
        <title>Dependencies among metagenomic species, viruses, plasmids and units of genetic variation.</title>
        <authorList>
            <person name="Nielsen H.B."/>
            <person name="Almeida M."/>
            <person name="Juncker A.S."/>
            <person name="Rasmussen S."/>
            <person name="Li J."/>
            <person name="Sunagawa S."/>
            <person name="Plichta D."/>
            <person name="Gautier L."/>
            <person name="Le Chatelier E."/>
            <person name="Peletier E."/>
            <person name="Bonde I."/>
            <person name="Nielsen T."/>
            <person name="Manichanh C."/>
            <person name="Arumugam M."/>
            <person name="Batto J."/>
            <person name="Santos M.B.Q.D."/>
            <person name="Blom N."/>
            <person name="Borruel N."/>
            <person name="Burgdorf K.S."/>
            <person name="Boumezbeur F."/>
            <person name="Casellas F."/>
            <person name="Dore J."/>
            <person name="Guarner F."/>
            <person name="Hansen T."/>
            <person name="Hildebrand F."/>
            <person name="Kaas R.S."/>
            <person name="Kennedy S."/>
            <person name="Kristiansen K."/>
            <person name="Kultima J.R."/>
            <person name="Leonard P."/>
            <person name="Levenez F."/>
            <person name="Lund O."/>
            <person name="Moumen B."/>
            <person name="Le Paslier D."/>
            <person name="Pons N."/>
            <person name="Pedersen O."/>
            <person name="Prifti E."/>
            <person name="Qin J."/>
            <person name="Raes J."/>
            <person name="Tap J."/>
            <person name="Tims S."/>
            <person name="Ussery D.W."/>
            <person name="Yamada T."/>
            <person name="MetaHit consortium"/>
            <person name="Renault P."/>
            <person name="Sicheritz-Ponten T."/>
            <person name="Bork P."/>
            <person name="Wang J."/>
            <person name="Brunak S."/>
            <person name="Ehrlich S.D."/>
        </authorList>
    </citation>
    <scope>NUCLEOTIDE SEQUENCE [LARGE SCALE GENOMIC DNA]</scope>
</reference>
<name>R7MYR7_MEGEL</name>
<keyword evidence="4 6" id="KW-1133">Transmembrane helix</keyword>
<feature type="transmembrane region" description="Helical" evidence="6">
    <location>
        <begin position="459"/>
        <end position="485"/>
    </location>
</feature>
<gene>
    <name evidence="7" type="ORF">BN715_00393</name>
</gene>
<evidence type="ECO:0000256" key="2">
    <source>
        <dbReference type="ARBA" id="ARBA00022475"/>
    </source>
</evidence>
<comment type="subcellular location">
    <subcellularLocation>
        <location evidence="1">Cell membrane</location>
        <topology evidence="1">Multi-pass membrane protein</topology>
    </subcellularLocation>
</comment>
<dbReference type="PANTHER" id="PTHR30250">
    <property type="entry name" value="PST FAMILY PREDICTED COLANIC ACID TRANSPORTER"/>
    <property type="match status" value="1"/>
</dbReference>
<comment type="caution">
    <text evidence="7">The sequence shown here is derived from an EMBL/GenBank/DDBJ whole genome shotgun (WGS) entry which is preliminary data.</text>
</comment>
<feature type="transmembrane region" description="Helical" evidence="6">
    <location>
        <begin position="91"/>
        <end position="113"/>
    </location>
</feature>
<evidence type="ECO:0000256" key="6">
    <source>
        <dbReference type="SAM" id="Phobius"/>
    </source>
</evidence>
<evidence type="ECO:0008006" key="8">
    <source>
        <dbReference type="Google" id="ProtNLM"/>
    </source>
</evidence>
<feature type="transmembrane region" description="Helical" evidence="6">
    <location>
        <begin position="184"/>
        <end position="202"/>
    </location>
</feature>
<feature type="transmembrane region" description="Helical" evidence="6">
    <location>
        <begin position="305"/>
        <end position="325"/>
    </location>
</feature>
<feature type="transmembrane region" description="Helical" evidence="6">
    <location>
        <begin position="260"/>
        <end position="284"/>
    </location>
</feature>
<feature type="transmembrane region" description="Helical" evidence="6">
    <location>
        <begin position="431"/>
        <end position="453"/>
    </location>
</feature>
<feature type="transmembrane region" description="Helical" evidence="6">
    <location>
        <begin position="230"/>
        <end position="254"/>
    </location>
</feature>
<dbReference type="GO" id="GO:0005886">
    <property type="term" value="C:plasma membrane"/>
    <property type="evidence" value="ECO:0007669"/>
    <property type="project" value="UniProtKB-SubCell"/>
</dbReference>
<dbReference type="EMBL" id="CBKE010000416">
    <property type="protein sequence ID" value="CDF06279.1"/>
    <property type="molecule type" value="Genomic_DNA"/>
</dbReference>
<sequence length="504" mass="56155">MNRTEKFIKNTLATGLMQITAMVSGFIVPKIMLVFYGSEINGIVTSIAQLISYLTLLEAGLSGATVFSLYKPIAAHDTYGINRILAAAKNLYYKTGHIFSCMVALCAALYPFFVHSTTLDYGNLFLLFLILGVNGVLEFYTLAKYRALLTADQKTWVISLANMVQIILNVIIIGSLAYAGFSIVIVRAAAVGAIFIRTFLLWKYCRDHYDFLDFTVPPNNNAMSQRWDALYLQVLGAIHQGGPILIATFLLSLLDVSIYAIFNLVILGLNAILGIFMTGLTSGFGDLIARGEKEAFQKAFNEFEFIYTIGITIIYGTMFFVYQPFISLYTKGSDISYYYPIFAFLMTLNGFAYNIKNPFGMLVISAGKYKETRLPTTIQGAIELIGGIVLSLIWGLNGLVLGSLLSNLYRDIEFLFFSPRHLTHMAIGHTVKLWIVNTLVIGLAAGISTFLWLPSIGNFLQWVLFAAGLCLFFSLLVILVNALLFRDLAHSTWDRLMNIVKRRN</sequence>